<dbReference type="PANTHER" id="PTHR42877:SF4">
    <property type="entry name" value="FAD_NAD(P)-BINDING DOMAIN-CONTAINING PROTEIN-RELATED"/>
    <property type="match status" value="1"/>
</dbReference>
<sequence>MAINPAEVPLHFTFYLILSLPFLLPTFFFRGFSLSSFALVFSLAPFLYWTIFKISDFLWSHFCISKMREKNRKKQGERLKGVIIGGGFGGIGQAVQLLNIGIDNFIILDKNPNFGGTWIENTYPNCACDVASHVYSFSYFPNPFWSHKFSSQKEILRYAQNMADHYGLAKHAQFNSQVVTAHYNKATKLWTLTSKNVHTGEITTHKDLNFVISAVGQLNSPTTPKFAGLEDFKKPVYHSVGLTSDVDLEGKKVACIGFGPSAVQILPHLANNSGHLFSFIRSTSYTNDRYQHAYPSPVCYLFSFLPPIRMMYRWLIGTCTSFFIWNFAIQRDTLHGSLKHMCKQKIERELGNNMELRAQLACDETPFCKRILISDELLPALARPNVTIYRSPKQSLKSFTEGGIIVASNDGKEEEIDVDLVVMATGFKTTQFLSSFQVSAGEGDEPTLFLKDQWGAAGENTEAYYGILISNFPNLFALYGPHTNRGADSIIFMLECQQWYVANCINLLASSPSEAPTLTVKKSAMEKFTKIYDETVKTLSFGGACTSWYRVGGDGRIINNCHLSGVGYWWETLWVNEGDIEVK</sequence>
<dbReference type="AlphaFoldDB" id="A0A7S4PAD8"/>
<name>A0A7S4PAD8_9EUKA</name>
<proteinExistence type="inferred from homology"/>
<protein>
    <recommendedName>
        <fullName evidence="7">L-ornithine N(5)-oxygenase</fullName>
    </recommendedName>
</protein>
<dbReference type="EMBL" id="HBKR01032126">
    <property type="protein sequence ID" value="CAE2328509.1"/>
    <property type="molecule type" value="Transcribed_RNA"/>
</dbReference>
<dbReference type="PANTHER" id="PTHR42877">
    <property type="entry name" value="L-ORNITHINE N(5)-MONOOXYGENASE-RELATED"/>
    <property type="match status" value="1"/>
</dbReference>
<evidence type="ECO:0000256" key="2">
    <source>
        <dbReference type="ARBA" id="ARBA00022630"/>
    </source>
</evidence>
<dbReference type="Pfam" id="PF00743">
    <property type="entry name" value="FMO-like"/>
    <property type="match status" value="1"/>
</dbReference>
<evidence type="ECO:0000256" key="4">
    <source>
        <dbReference type="ARBA" id="ARBA00023002"/>
    </source>
</evidence>
<organism evidence="6">
    <name type="scientific">Paramoeba aestuarina</name>
    <dbReference type="NCBI Taxonomy" id="180227"/>
    <lineage>
        <taxon>Eukaryota</taxon>
        <taxon>Amoebozoa</taxon>
        <taxon>Discosea</taxon>
        <taxon>Flabellinia</taxon>
        <taxon>Dactylopodida</taxon>
        <taxon>Paramoebidae</taxon>
        <taxon>Paramoeba</taxon>
    </lineage>
</organism>
<keyword evidence="2" id="KW-0285">Flavoprotein</keyword>
<evidence type="ECO:0000256" key="1">
    <source>
        <dbReference type="ARBA" id="ARBA00010139"/>
    </source>
</evidence>
<keyword evidence="5" id="KW-0472">Membrane</keyword>
<dbReference type="SUPFAM" id="SSF51905">
    <property type="entry name" value="FAD/NAD(P)-binding domain"/>
    <property type="match status" value="1"/>
</dbReference>
<gene>
    <name evidence="6" type="ORF">NAES01612_LOCUS21137</name>
</gene>
<keyword evidence="5" id="KW-0812">Transmembrane</keyword>
<evidence type="ECO:0008006" key="7">
    <source>
        <dbReference type="Google" id="ProtNLM"/>
    </source>
</evidence>
<accession>A0A7S4PAD8</accession>
<feature type="transmembrane region" description="Helical" evidence="5">
    <location>
        <begin position="38"/>
        <end position="64"/>
    </location>
</feature>
<evidence type="ECO:0000313" key="6">
    <source>
        <dbReference type="EMBL" id="CAE2328509.1"/>
    </source>
</evidence>
<dbReference type="InterPro" id="IPR036188">
    <property type="entry name" value="FAD/NAD-bd_sf"/>
</dbReference>
<dbReference type="GO" id="GO:0004499">
    <property type="term" value="F:N,N-dimethylaniline monooxygenase activity"/>
    <property type="evidence" value="ECO:0007669"/>
    <property type="project" value="InterPro"/>
</dbReference>
<keyword evidence="5" id="KW-1133">Transmembrane helix</keyword>
<dbReference type="Gene3D" id="3.50.50.60">
    <property type="entry name" value="FAD/NAD(P)-binding domain"/>
    <property type="match status" value="3"/>
</dbReference>
<reference evidence="6" key="1">
    <citation type="submission" date="2021-01" db="EMBL/GenBank/DDBJ databases">
        <authorList>
            <person name="Corre E."/>
            <person name="Pelletier E."/>
            <person name="Niang G."/>
            <person name="Scheremetjew M."/>
            <person name="Finn R."/>
            <person name="Kale V."/>
            <person name="Holt S."/>
            <person name="Cochrane G."/>
            <person name="Meng A."/>
            <person name="Brown T."/>
            <person name="Cohen L."/>
        </authorList>
    </citation>
    <scope>NUCLEOTIDE SEQUENCE</scope>
    <source>
        <strain evidence="6">SoJaBio B1-5/56/2</strain>
    </source>
</reference>
<feature type="transmembrane region" description="Helical" evidence="5">
    <location>
        <begin position="12"/>
        <end position="32"/>
    </location>
</feature>
<evidence type="ECO:0000256" key="5">
    <source>
        <dbReference type="SAM" id="Phobius"/>
    </source>
</evidence>
<comment type="similarity">
    <text evidence="1">Belongs to the FAD-binding monooxygenase family.</text>
</comment>
<evidence type="ECO:0000256" key="3">
    <source>
        <dbReference type="ARBA" id="ARBA00022827"/>
    </source>
</evidence>
<dbReference type="InterPro" id="IPR020946">
    <property type="entry name" value="Flavin_mOase-like"/>
</dbReference>
<keyword evidence="3" id="KW-0274">FAD</keyword>
<dbReference type="GO" id="GO:0050661">
    <property type="term" value="F:NADP binding"/>
    <property type="evidence" value="ECO:0007669"/>
    <property type="project" value="InterPro"/>
</dbReference>
<dbReference type="InterPro" id="IPR051209">
    <property type="entry name" value="FAD-bind_Monooxygenase_sf"/>
</dbReference>
<dbReference type="GO" id="GO:0050660">
    <property type="term" value="F:flavin adenine dinucleotide binding"/>
    <property type="evidence" value="ECO:0007669"/>
    <property type="project" value="InterPro"/>
</dbReference>
<keyword evidence="4" id="KW-0560">Oxidoreductase</keyword>